<dbReference type="Gene3D" id="3.40.50.2000">
    <property type="entry name" value="Glycogen Phosphorylase B"/>
    <property type="match status" value="2"/>
</dbReference>
<evidence type="ECO:0000313" key="3">
    <source>
        <dbReference type="EMBL" id="QLI06040.1"/>
    </source>
</evidence>
<dbReference type="GO" id="GO:0016757">
    <property type="term" value="F:glycosyltransferase activity"/>
    <property type="evidence" value="ECO:0007669"/>
    <property type="project" value="InterPro"/>
</dbReference>
<dbReference type="EMBL" id="CP049075">
    <property type="protein sequence ID" value="QLI06040.1"/>
    <property type="molecule type" value="Genomic_DNA"/>
</dbReference>
<dbReference type="Proteomes" id="UP000509414">
    <property type="component" value="Chromosome"/>
</dbReference>
<reference evidence="3 4" key="1">
    <citation type="submission" date="2020-02" db="EMBL/GenBank/DDBJ databases">
        <title>Complete genome sequence of the novel Campylobacter species Candidatus Campylobacter infans.</title>
        <authorList>
            <person name="Duim B."/>
            <person name="Zomer A."/>
            <person name="van der Graaf L."/>
            <person name="Wagenaar J."/>
        </authorList>
    </citation>
    <scope>NUCLEOTIDE SEQUENCE [LARGE SCALE GENOMIC DNA]</scope>
    <source>
        <strain evidence="3 4">19S00001</strain>
    </source>
</reference>
<keyword evidence="3" id="KW-0808">Transferase</keyword>
<dbReference type="InterPro" id="IPR001296">
    <property type="entry name" value="Glyco_trans_1"/>
</dbReference>
<keyword evidence="4" id="KW-1185">Reference proteome</keyword>
<dbReference type="PANTHER" id="PTHR12526">
    <property type="entry name" value="GLYCOSYLTRANSFERASE"/>
    <property type="match status" value="1"/>
</dbReference>
<proteinExistence type="predicted"/>
<evidence type="ECO:0000259" key="2">
    <source>
        <dbReference type="Pfam" id="PF13439"/>
    </source>
</evidence>
<feature type="domain" description="Glycosyltransferase subfamily 4-like N-terminal" evidence="2">
    <location>
        <begin position="14"/>
        <end position="163"/>
    </location>
</feature>
<dbReference type="SUPFAM" id="SSF53756">
    <property type="entry name" value="UDP-Glycosyltransferase/glycogen phosphorylase"/>
    <property type="match status" value="1"/>
</dbReference>
<dbReference type="AlphaFoldDB" id="A0A7H9CIV8"/>
<feature type="domain" description="Glycosyl transferase family 1" evidence="1">
    <location>
        <begin position="181"/>
        <end position="339"/>
    </location>
</feature>
<dbReference type="KEGG" id="cinf:CINF_1563"/>
<dbReference type="PANTHER" id="PTHR12526:SF630">
    <property type="entry name" value="GLYCOSYLTRANSFERASE"/>
    <property type="match status" value="1"/>
</dbReference>
<name>A0A7H9CIV8_9BACT</name>
<evidence type="ECO:0000259" key="1">
    <source>
        <dbReference type="Pfam" id="PF00534"/>
    </source>
</evidence>
<sequence>MKNVLIVSHGAALGGSPISALNIARFIDKTRFRPVFLFGEDEQVAQMAKNEGFSVYIAKKSGFLGLGLSLKTLKIIKYEKIDIVHLNTLTSYYKYPAFAAKIAKKPIFWFVREDPTKKRCLRLMRYLNALATKIITVSYDSAKNMSLVNPNKLKTIRNGIDLSAYNANLDPKQCLKELGLDENEYISTIASLEERKGILELIQAYAKIAPKYQNTRLLIVGQDRSKKQEYLAKMQDLIQNLALNERVIIYGESKKIKQIMRISTLFVLYSAWEGLSRVLLEAMACAKAIVASNAGGNAEQVKDGYNGFCVKFGDINGLASALDKALSDKARIRQFQINSRLLCESEFDIKRTTQEIQNLYESALKNNA</sequence>
<gene>
    <name evidence="3" type="ORF">CINF_1563</name>
</gene>
<dbReference type="CDD" id="cd03801">
    <property type="entry name" value="GT4_PimA-like"/>
    <property type="match status" value="1"/>
</dbReference>
<organism evidence="3 4">
    <name type="scientific">Candidatus Campylobacter infans</name>
    <dbReference type="NCBI Taxonomy" id="2561898"/>
    <lineage>
        <taxon>Bacteria</taxon>
        <taxon>Pseudomonadati</taxon>
        <taxon>Campylobacterota</taxon>
        <taxon>Epsilonproteobacteria</taxon>
        <taxon>Campylobacterales</taxon>
        <taxon>Campylobacteraceae</taxon>
        <taxon>Campylobacter</taxon>
    </lineage>
</organism>
<protein>
    <submittedName>
        <fullName evidence="3">Glycosyltransferase, family 1</fullName>
    </submittedName>
</protein>
<dbReference type="RefSeq" id="WP_179975141.1">
    <property type="nucleotide sequence ID" value="NZ_CP049075.1"/>
</dbReference>
<dbReference type="Pfam" id="PF00534">
    <property type="entry name" value="Glycos_transf_1"/>
    <property type="match status" value="1"/>
</dbReference>
<accession>A0A7H9CIV8</accession>
<evidence type="ECO:0000313" key="4">
    <source>
        <dbReference type="Proteomes" id="UP000509414"/>
    </source>
</evidence>
<dbReference type="InterPro" id="IPR028098">
    <property type="entry name" value="Glyco_trans_4-like_N"/>
</dbReference>
<dbReference type="Pfam" id="PF13439">
    <property type="entry name" value="Glyco_transf_4"/>
    <property type="match status" value="1"/>
</dbReference>